<evidence type="ECO:0000313" key="12">
    <source>
        <dbReference type="Proteomes" id="UP000039046"/>
    </source>
</evidence>
<dbReference type="HOGENOM" id="CLU_101495_0_1_1"/>
<dbReference type="GO" id="GO:0005743">
    <property type="term" value="C:mitochondrial inner membrane"/>
    <property type="evidence" value="ECO:0007669"/>
    <property type="project" value="UniProtKB-SubCell"/>
</dbReference>
<evidence type="ECO:0000256" key="8">
    <source>
        <dbReference type="ARBA" id="ARBA00023136"/>
    </source>
</evidence>
<evidence type="ECO:0000256" key="9">
    <source>
        <dbReference type="PIRNR" id="PIRNR007871"/>
    </source>
</evidence>
<name>A0A0A1TI85_9HYPO</name>
<evidence type="ECO:0000256" key="6">
    <source>
        <dbReference type="ARBA" id="ARBA00022989"/>
    </source>
</evidence>
<keyword evidence="4" id="KW-0812">Transmembrane</keyword>
<keyword evidence="6" id="KW-1133">Transmembrane helix</keyword>
<sequence length="178" mass="19684">MSRETEKMSSSPQDSNAGAAGGTPGSNQKTLQVWSEPLKPEDQKRLENPSTTPSGPVTISAAVSTIKKEDFGNIAQMPCARGGLLTGIASGATVGGLRFVMRGNVGKAANWAVGFFLLGSAASYEYCQYKRRAERIQMQRTIEVVAEKKREQAKKAEEAKQKREEERKKAEHRWYKFW</sequence>
<dbReference type="GO" id="GO:0033617">
    <property type="term" value="P:mitochondrial respiratory chain complex IV assembly"/>
    <property type="evidence" value="ECO:0007669"/>
    <property type="project" value="InterPro"/>
</dbReference>
<evidence type="ECO:0000256" key="5">
    <source>
        <dbReference type="ARBA" id="ARBA00022792"/>
    </source>
</evidence>
<organism evidence="11 12">
    <name type="scientific">[Torrubiella] hemipterigena</name>
    <dbReference type="NCBI Taxonomy" id="1531966"/>
    <lineage>
        <taxon>Eukaryota</taxon>
        <taxon>Fungi</taxon>
        <taxon>Dikarya</taxon>
        <taxon>Ascomycota</taxon>
        <taxon>Pezizomycotina</taxon>
        <taxon>Sordariomycetes</taxon>
        <taxon>Hypocreomycetidae</taxon>
        <taxon>Hypocreales</taxon>
        <taxon>Clavicipitaceae</taxon>
        <taxon>Clavicipitaceae incertae sedis</taxon>
        <taxon>'Torrubiella' clade</taxon>
    </lineage>
</organism>
<dbReference type="InterPro" id="IPR022533">
    <property type="entry name" value="Cox20"/>
</dbReference>
<feature type="region of interest" description="Disordered" evidence="10">
    <location>
        <begin position="149"/>
        <end position="170"/>
    </location>
</feature>
<comment type="similarity">
    <text evidence="2 9">Belongs to the COX20 family.</text>
</comment>
<feature type="region of interest" description="Disordered" evidence="10">
    <location>
        <begin position="1"/>
        <end position="56"/>
    </location>
</feature>
<evidence type="ECO:0000256" key="1">
    <source>
        <dbReference type="ARBA" id="ARBA00004273"/>
    </source>
</evidence>
<evidence type="ECO:0000256" key="7">
    <source>
        <dbReference type="ARBA" id="ARBA00023128"/>
    </source>
</evidence>
<keyword evidence="7 9" id="KW-0496">Mitochondrion</keyword>
<feature type="compositionally biased region" description="Basic and acidic residues" evidence="10">
    <location>
        <begin position="38"/>
        <end position="47"/>
    </location>
</feature>
<dbReference type="PANTHER" id="PTHR31586:SF1">
    <property type="entry name" value="CYTOCHROME C OXIDASE ASSEMBLY PROTEIN COX20, MITOCHONDRIAL"/>
    <property type="match status" value="1"/>
</dbReference>
<dbReference type="PIRSF" id="PIRSF007871">
    <property type="entry name" value="Cox20"/>
    <property type="match status" value="1"/>
</dbReference>
<dbReference type="Pfam" id="PF12597">
    <property type="entry name" value="Cox20"/>
    <property type="match status" value="1"/>
</dbReference>
<accession>A0A0A1TI85</accession>
<reference evidence="11 12" key="1">
    <citation type="journal article" date="2015" name="Genome Announc.">
        <title>Draft Genome Sequence and Gene Annotation of the Entomopathogenic Fungus Verticillium hemipterigenum.</title>
        <authorList>
            <person name="Horn F."/>
            <person name="Habel A."/>
            <person name="Scharf D.H."/>
            <person name="Dworschak J."/>
            <person name="Brakhage A.A."/>
            <person name="Guthke R."/>
            <person name="Hertweck C."/>
            <person name="Linde J."/>
        </authorList>
    </citation>
    <scope>NUCLEOTIDE SEQUENCE [LARGE SCALE GENOMIC DNA]</scope>
</reference>
<evidence type="ECO:0000256" key="4">
    <source>
        <dbReference type="ARBA" id="ARBA00022692"/>
    </source>
</evidence>
<comment type="subcellular location">
    <subcellularLocation>
        <location evidence="1 9">Mitochondrion inner membrane</location>
    </subcellularLocation>
</comment>
<protein>
    <recommendedName>
        <fullName evidence="3 9">Cytochrome c oxidase assembly protein COX20, mitochondrial</fullName>
    </recommendedName>
</protein>
<dbReference type="PANTHER" id="PTHR31586">
    <property type="entry name" value="CYTOCHROME C OXIDASE PROTEIN 20"/>
    <property type="match status" value="1"/>
</dbReference>
<proteinExistence type="inferred from homology"/>
<keyword evidence="8 9" id="KW-0472">Membrane</keyword>
<keyword evidence="12" id="KW-1185">Reference proteome</keyword>
<evidence type="ECO:0000256" key="3">
    <source>
        <dbReference type="ARBA" id="ARBA00017689"/>
    </source>
</evidence>
<evidence type="ECO:0000256" key="2">
    <source>
        <dbReference type="ARBA" id="ARBA00009575"/>
    </source>
</evidence>
<dbReference type="EMBL" id="CDHN01000003">
    <property type="protein sequence ID" value="CEJ90290.1"/>
    <property type="molecule type" value="Genomic_DNA"/>
</dbReference>
<evidence type="ECO:0000313" key="11">
    <source>
        <dbReference type="EMBL" id="CEJ90290.1"/>
    </source>
</evidence>
<comment type="function">
    <text evidence="9">Involved in the assembly of the cytochrome c oxidase complex.</text>
</comment>
<dbReference type="AlphaFoldDB" id="A0A0A1TI85"/>
<keyword evidence="5 9" id="KW-0999">Mitochondrion inner membrane</keyword>
<evidence type="ECO:0000256" key="10">
    <source>
        <dbReference type="SAM" id="MobiDB-lite"/>
    </source>
</evidence>
<dbReference type="OrthoDB" id="14603at2759"/>
<gene>
    <name evidence="11" type="ORF">VHEMI06083</name>
</gene>
<dbReference type="Proteomes" id="UP000039046">
    <property type="component" value="Unassembled WGS sequence"/>
</dbReference>
<dbReference type="STRING" id="1531966.A0A0A1TI85"/>